<comment type="function">
    <text evidence="4">A translational regulator that binds mRNA to regulate translation initiation and/or mRNA stability. Usually binds in the 5'-UTR at or near the Shine-Dalgarno sequence preventing ribosome-binding, thus repressing translation. Its main target seems to be the major flagellin gene, while its function is anatagonized by FliW.</text>
</comment>
<dbReference type="NCBIfam" id="NF002469">
    <property type="entry name" value="PRK01712.1"/>
    <property type="match status" value="1"/>
</dbReference>
<dbReference type="Gene3D" id="2.60.40.4380">
    <property type="entry name" value="Translational regulator CsrA"/>
    <property type="match status" value="1"/>
</dbReference>
<sequence>MLVLTRRANESIVIGDDITVTILAVTPSGVRVGIDAPRDTRINRAEIVLAVGDANQQAVQTAGDESAESALLGALRRLSGAS</sequence>
<dbReference type="RefSeq" id="WP_247622321.1">
    <property type="nucleotide sequence ID" value="NZ_CP078077.1"/>
</dbReference>
<keyword evidence="2 4" id="KW-0810">Translation regulation</keyword>
<proteinExistence type="inferred from homology"/>
<dbReference type="InterPro" id="IPR003751">
    <property type="entry name" value="CsrA"/>
</dbReference>
<evidence type="ECO:0000256" key="2">
    <source>
        <dbReference type="ARBA" id="ARBA00022845"/>
    </source>
</evidence>
<comment type="subcellular location">
    <subcellularLocation>
        <location evidence="4">Cytoplasm</location>
    </subcellularLocation>
</comment>
<dbReference type="PANTHER" id="PTHR34984">
    <property type="entry name" value="CARBON STORAGE REGULATOR"/>
    <property type="match status" value="1"/>
</dbReference>
<dbReference type="PANTHER" id="PTHR34984:SF1">
    <property type="entry name" value="CARBON STORAGE REGULATOR"/>
    <property type="match status" value="1"/>
</dbReference>
<dbReference type="Proteomes" id="UP000831963">
    <property type="component" value="Chromosome"/>
</dbReference>
<dbReference type="EMBL" id="CP078077">
    <property type="protein sequence ID" value="UPL15784.1"/>
    <property type="molecule type" value="Genomic_DNA"/>
</dbReference>
<keyword evidence="6" id="KW-1185">Reference proteome</keyword>
<dbReference type="HAMAP" id="MF_00167">
    <property type="entry name" value="CsrA"/>
    <property type="match status" value="1"/>
</dbReference>
<accession>A0ABY4ISM5</accession>
<dbReference type="InterPro" id="IPR036107">
    <property type="entry name" value="CsrA_sf"/>
</dbReference>
<evidence type="ECO:0000256" key="3">
    <source>
        <dbReference type="ARBA" id="ARBA00022884"/>
    </source>
</evidence>
<keyword evidence="3 4" id="KW-0694">RNA-binding</keyword>
<evidence type="ECO:0000313" key="5">
    <source>
        <dbReference type="EMBL" id="UPL15784.1"/>
    </source>
</evidence>
<dbReference type="NCBIfam" id="TIGR00202">
    <property type="entry name" value="csrA"/>
    <property type="match status" value="1"/>
</dbReference>
<evidence type="ECO:0000256" key="4">
    <source>
        <dbReference type="HAMAP-Rule" id="MF_00167"/>
    </source>
</evidence>
<keyword evidence="1 4" id="KW-0963">Cytoplasm</keyword>
<evidence type="ECO:0000313" key="6">
    <source>
        <dbReference type="Proteomes" id="UP000831963"/>
    </source>
</evidence>
<dbReference type="Pfam" id="PF02599">
    <property type="entry name" value="CsrA"/>
    <property type="match status" value="1"/>
</dbReference>
<keyword evidence="4" id="KW-0678">Repressor</keyword>
<comment type="similarity">
    <text evidence="4">Belongs to the CsrA/RsmA family.</text>
</comment>
<dbReference type="SUPFAM" id="SSF117130">
    <property type="entry name" value="CsrA-like"/>
    <property type="match status" value="1"/>
</dbReference>
<name>A0ABY4ISM5_9MICO</name>
<protein>
    <recommendedName>
        <fullName evidence="4">Translational regulator CsrA</fullName>
    </recommendedName>
</protein>
<organism evidence="5 6">
    <name type="scientific">Microbacterium galbinum</name>
    <dbReference type="NCBI Taxonomy" id="2851646"/>
    <lineage>
        <taxon>Bacteria</taxon>
        <taxon>Bacillati</taxon>
        <taxon>Actinomycetota</taxon>
        <taxon>Actinomycetes</taxon>
        <taxon>Micrococcales</taxon>
        <taxon>Microbacteriaceae</taxon>
        <taxon>Microbacterium</taxon>
    </lineage>
</organism>
<gene>
    <name evidence="4 5" type="primary">csrA</name>
    <name evidence="5" type="ORF">KV396_15440</name>
</gene>
<reference evidence="5 6" key="1">
    <citation type="submission" date="2021-06" db="EMBL/GenBank/DDBJ databases">
        <title>Genome-based taxonomic framework of Microbacterium strains isolated from marine environment, the description of four new species and reclassification of four preexisting species.</title>
        <authorList>
            <person name="Lee S.D."/>
            <person name="Kim S.-M."/>
            <person name="Byeon Y.-S."/>
            <person name="Yang H.L."/>
            <person name="Kim I.S."/>
        </authorList>
    </citation>
    <scope>NUCLEOTIDE SEQUENCE [LARGE SCALE GENOMIC DNA]</scope>
    <source>
        <strain evidence="5 6">SSW1-36</strain>
    </source>
</reference>
<comment type="subunit">
    <text evidence="4">Homodimer; the beta-strands of each monomer intercalate to form a hydrophobic core, while the alpha-helices form wings that extend away from the core.</text>
</comment>
<evidence type="ECO:0000256" key="1">
    <source>
        <dbReference type="ARBA" id="ARBA00022490"/>
    </source>
</evidence>
<keyword evidence="4" id="KW-1005">Bacterial flagellum biogenesis</keyword>